<dbReference type="GO" id="GO:0019843">
    <property type="term" value="F:rRNA binding"/>
    <property type="evidence" value="ECO:0007669"/>
    <property type="project" value="UniProtKB-KW"/>
</dbReference>
<comment type="function">
    <text evidence="4">A 50S ribosomal subunit assembly protein with GTPase activity, required for 50S subunit assembly at low temperatures, may also play a role in translation. Binds GTP and analogs. Binds the 70S ribosome between the 30S and 50S subunits, in a similar position as ribosome-bound EF-G; it contacts a number of ribosomal proteins, both rRNAs and the A-site tRNA.</text>
</comment>
<feature type="domain" description="Tr-type G" evidence="5">
    <location>
        <begin position="3"/>
        <end position="198"/>
    </location>
</feature>
<dbReference type="Gene3D" id="2.40.50.250">
    <property type="entry name" value="bipa protein"/>
    <property type="match status" value="1"/>
</dbReference>
<comment type="similarity">
    <text evidence="4">Belongs to the TRAFAC class translation factor GTPase superfamily. Classic translation factor GTPase family. BipA subfamily.</text>
</comment>
<dbReference type="AlphaFoldDB" id="A0A1M5S9B8"/>
<sequence length="606" mass="67410">MPKNLRNIAIVAHVDHGKTTLVDQLLKQCGFFRNNQVVPERILDNNDLEKERGITIMSKNTSIFYGDTKINIVDTPGHADFGGEVERIVKMVDGVLLLVDAYEGPMPQTRFVLKKALQAGLKPLVVINKIDRPDARPREVVDEVLELFIDLEADDKQLDFPVIYASAKAGYAKSSLDDPAVDMKPLLDAILKYIPAPEGNPDQPLQMVISSIDYDPYVGRIGIGKICQGQIHKGQEVVICNPQGKAEKVRVNTLYVFEGLKRTELEAAFAGEIVAVSGLEGINIGDTLCSPENIAPVDFVDIEEPTIAMNFVVNDSPFAGREGTYVTSRHLKERLMKELLSNVSLRVEELSPDTFKVSGRGELHLSILIETMRREGYEFTVTRPEVIMKEENGVLKEPIEKLFIEVPEEYVGTVIESCGRRKGELVNMTNKTGNIVKLEFLIPSRGLIGYRSEFLTETRGNGIMNHVFETYAPFKGEIPSRTRGALVASETGTAVAYGLYNAQERGDLFISPGTEVYEGMIVGENSRSGDITVNVCKKKHLTNTRASGSDDALRLVPPVEMSLEKCLEFINDDELLEVTPKSLRLRKTILDKTTRERKQKQKNKAS</sequence>
<keyword evidence="4" id="KW-0690">Ribosome biogenesis</keyword>
<dbReference type="GO" id="GO:1990904">
    <property type="term" value="C:ribonucleoprotein complex"/>
    <property type="evidence" value="ECO:0007669"/>
    <property type="project" value="TreeGrafter"/>
</dbReference>
<dbReference type="FunFam" id="3.30.70.870:FF:000003">
    <property type="entry name" value="GTP-binding protein TypA"/>
    <property type="match status" value="1"/>
</dbReference>
<keyword evidence="4" id="KW-0963">Cytoplasm</keyword>
<keyword evidence="7" id="KW-1185">Reference proteome</keyword>
<comment type="subcellular location">
    <subcellularLocation>
        <location evidence="4">Cytoplasm</location>
    </subcellularLocation>
    <text evidence="4">Binds to ribosomes.</text>
</comment>
<dbReference type="InterPro" id="IPR027417">
    <property type="entry name" value="P-loop_NTPase"/>
</dbReference>
<evidence type="ECO:0000256" key="2">
    <source>
        <dbReference type="ARBA" id="ARBA00023134"/>
    </source>
</evidence>
<dbReference type="STRING" id="1123382.SAMN02745221_02189"/>
<organism evidence="6 7">
    <name type="scientific">Thermosyntropha lipolytica DSM 11003</name>
    <dbReference type="NCBI Taxonomy" id="1123382"/>
    <lineage>
        <taxon>Bacteria</taxon>
        <taxon>Bacillati</taxon>
        <taxon>Bacillota</taxon>
        <taxon>Clostridia</taxon>
        <taxon>Eubacteriales</taxon>
        <taxon>Syntrophomonadaceae</taxon>
        <taxon>Thermosyntropha</taxon>
    </lineage>
</organism>
<dbReference type="InterPro" id="IPR000795">
    <property type="entry name" value="T_Tr_GTP-bd_dom"/>
</dbReference>
<dbReference type="CDD" id="cd03691">
    <property type="entry name" value="BipA_TypA_II"/>
    <property type="match status" value="1"/>
</dbReference>
<dbReference type="FunFam" id="2.40.50.250:FF:000001">
    <property type="entry name" value="GTP-binding protein TypA"/>
    <property type="match status" value="1"/>
</dbReference>
<dbReference type="GO" id="GO:0009409">
    <property type="term" value="P:response to cold"/>
    <property type="evidence" value="ECO:0007669"/>
    <property type="project" value="UniProtKB-ARBA"/>
</dbReference>
<keyword evidence="4" id="KW-0820">tRNA-binding</keyword>
<dbReference type="FunFam" id="2.40.30.10:FF:000016">
    <property type="entry name" value="GTP-binding protein TypA"/>
    <property type="match status" value="1"/>
</dbReference>
<dbReference type="InterPro" id="IPR035647">
    <property type="entry name" value="EFG_III/V"/>
</dbReference>
<keyword evidence="1 4" id="KW-0547">Nucleotide-binding</keyword>
<dbReference type="EC" id="3.6.5.-" evidence="4"/>
<name>A0A1M5S9B8_9FIRM</name>
<dbReference type="NCBIfam" id="TIGR01394">
    <property type="entry name" value="TypA_BipA"/>
    <property type="match status" value="1"/>
</dbReference>
<gene>
    <name evidence="4" type="primary">bipA</name>
    <name evidence="6" type="ORF">SAMN02745221_02189</name>
</gene>
<dbReference type="GO" id="GO:0005829">
    <property type="term" value="C:cytosol"/>
    <property type="evidence" value="ECO:0007669"/>
    <property type="project" value="TreeGrafter"/>
</dbReference>
<dbReference type="SMART" id="SM00838">
    <property type="entry name" value="EFG_C"/>
    <property type="match status" value="1"/>
</dbReference>
<dbReference type="InterPro" id="IPR047043">
    <property type="entry name" value="BipA_III"/>
</dbReference>
<comment type="subunit">
    <text evidence="4">Monomer.</text>
</comment>
<dbReference type="FunFam" id="3.30.70.240:FF:000002">
    <property type="entry name" value="GTP-binding protein TypA"/>
    <property type="match status" value="1"/>
</dbReference>
<proteinExistence type="inferred from homology"/>
<dbReference type="CDD" id="cd16263">
    <property type="entry name" value="BipA_III"/>
    <property type="match status" value="1"/>
</dbReference>
<comment type="catalytic activity">
    <reaction evidence="3 4">
        <text>GTP + H2O = GDP + phosphate + H(+)</text>
        <dbReference type="Rhea" id="RHEA:19669"/>
        <dbReference type="ChEBI" id="CHEBI:15377"/>
        <dbReference type="ChEBI" id="CHEBI:15378"/>
        <dbReference type="ChEBI" id="CHEBI:37565"/>
        <dbReference type="ChEBI" id="CHEBI:43474"/>
        <dbReference type="ChEBI" id="CHEBI:58189"/>
    </reaction>
</comment>
<dbReference type="GO" id="GO:0000027">
    <property type="term" value="P:ribosomal large subunit assembly"/>
    <property type="evidence" value="ECO:0007669"/>
    <property type="project" value="UniProtKB-UniRule"/>
</dbReference>
<dbReference type="GO" id="GO:0043022">
    <property type="term" value="F:ribosome binding"/>
    <property type="evidence" value="ECO:0007669"/>
    <property type="project" value="UniProtKB-UniRule"/>
</dbReference>
<keyword evidence="4" id="KW-0378">Hydrolase</keyword>
<evidence type="ECO:0000256" key="1">
    <source>
        <dbReference type="ARBA" id="ARBA00022741"/>
    </source>
</evidence>
<dbReference type="InterPro" id="IPR035651">
    <property type="entry name" value="BipA_V"/>
</dbReference>
<dbReference type="NCBIfam" id="TIGR00231">
    <property type="entry name" value="small_GTP"/>
    <property type="match status" value="1"/>
</dbReference>
<dbReference type="CDD" id="cd03710">
    <property type="entry name" value="BipA_TypA_C"/>
    <property type="match status" value="1"/>
</dbReference>
<keyword evidence="4" id="KW-0694">RNA-binding</keyword>
<dbReference type="PROSITE" id="PS00301">
    <property type="entry name" value="G_TR_1"/>
    <property type="match status" value="1"/>
</dbReference>
<dbReference type="InterPro" id="IPR031157">
    <property type="entry name" value="G_TR_CS"/>
</dbReference>
<dbReference type="InterPro" id="IPR042116">
    <property type="entry name" value="TypA/BipA_C"/>
</dbReference>
<dbReference type="InterPro" id="IPR005225">
    <property type="entry name" value="Small_GTP-bd"/>
</dbReference>
<dbReference type="EMBL" id="FQWY01000074">
    <property type="protein sequence ID" value="SHH35084.1"/>
    <property type="molecule type" value="Genomic_DNA"/>
</dbReference>
<dbReference type="PANTHER" id="PTHR42908:SF8">
    <property type="entry name" value="TR-TYPE G DOMAIN-CONTAINING PROTEIN"/>
    <property type="match status" value="1"/>
</dbReference>
<dbReference type="InterPro" id="IPR006298">
    <property type="entry name" value="BipA"/>
</dbReference>
<dbReference type="Pfam" id="PF00009">
    <property type="entry name" value="GTP_EFTU"/>
    <property type="match status" value="1"/>
</dbReference>
<feature type="binding site" evidence="4">
    <location>
        <begin position="128"/>
        <end position="131"/>
    </location>
    <ligand>
        <name>GTP</name>
        <dbReference type="ChEBI" id="CHEBI:37565"/>
    </ligand>
</feature>
<reference evidence="7" key="1">
    <citation type="submission" date="2016-11" db="EMBL/GenBank/DDBJ databases">
        <authorList>
            <person name="Varghese N."/>
            <person name="Submissions S."/>
        </authorList>
    </citation>
    <scope>NUCLEOTIDE SEQUENCE [LARGE SCALE GENOMIC DNA]</scope>
    <source>
        <strain evidence="7">DSM 11003</strain>
    </source>
</reference>
<evidence type="ECO:0000256" key="4">
    <source>
        <dbReference type="HAMAP-Rule" id="MF_00849"/>
    </source>
</evidence>
<dbReference type="PANTHER" id="PTHR42908">
    <property type="entry name" value="TRANSLATION ELONGATION FACTOR-RELATED"/>
    <property type="match status" value="1"/>
</dbReference>
<evidence type="ECO:0000259" key="5">
    <source>
        <dbReference type="PROSITE" id="PS51722"/>
    </source>
</evidence>
<dbReference type="InterPro" id="IPR053905">
    <property type="entry name" value="EF-G-like_DII"/>
</dbReference>
<dbReference type="Proteomes" id="UP000242329">
    <property type="component" value="Unassembled WGS sequence"/>
</dbReference>
<dbReference type="GO" id="GO:0010467">
    <property type="term" value="P:gene expression"/>
    <property type="evidence" value="ECO:0007669"/>
    <property type="project" value="UniProtKB-ARBA"/>
</dbReference>
<dbReference type="GO" id="GO:0005525">
    <property type="term" value="F:GTP binding"/>
    <property type="evidence" value="ECO:0007669"/>
    <property type="project" value="UniProtKB-UniRule"/>
</dbReference>
<dbReference type="OrthoDB" id="9801591at2"/>
<protein>
    <recommendedName>
        <fullName evidence="4">Large ribosomal subunit assembly factor BipA</fullName>
        <ecNumber evidence="4">3.6.5.-</ecNumber>
    </recommendedName>
    <alternativeName>
        <fullName evidence="4">GTP-binding protein BipA</fullName>
    </alternativeName>
</protein>
<dbReference type="Gene3D" id="2.40.30.10">
    <property type="entry name" value="Translation factors"/>
    <property type="match status" value="1"/>
</dbReference>
<dbReference type="SUPFAM" id="SSF54980">
    <property type="entry name" value="EF-G C-terminal domain-like"/>
    <property type="match status" value="2"/>
</dbReference>
<dbReference type="PRINTS" id="PR00315">
    <property type="entry name" value="ELONGATNFCT"/>
</dbReference>
<dbReference type="CDD" id="cd01891">
    <property type="entry name" value="TypA_BipA"/>
    <property type="match status" value="1"/>
</dbReference>
<dbReference type="Pfam" id="PF22042">
    <property type="entry name" value="EF-G_D2"/>
    <property type="match status" value="1"/>
</dbReference>
<dbReference type="Gene3D" id="3.40.50.300">
    <property type="entry name" value="P-loop containing nucleotide triphosphate hydrolases"/>
    <property type="match status" value="1"/>
</dbReference>
<dbReference type="Pfam" id="PF21018">
    <property type="entry name" value="BipA_C"/>
    <property type="match status" value="1"/>
</dbReference>
<dbReference type="GO" id="GO:0003924">
    <property type="term" value="F:GTPase activity"/>
    <property type="evidence" value="ECO:0007669"/>
    <property type="project" value="UniProtKB-UniRule"/>
</dbReference>
<dbReference type="InterPro" id="IPR047041">
    <property type="entry name" value="BipA_GTP-bd_dom"/>
</dbReference>
<dbReference type="SUPFAM" id="SSF50447">
    <property type="entry name" value="Translation proteins"/>
    <property type="match status" value="1"/>
</dbReference>
<keyword evidence="2 4" id="KW-0342">GTP-binding</keyword>
<dbReference type="InterPro" id="IPR009000">
    <property type="entry name" value="Transl_B-barrel_sf"/>
</dbReference>
<dbReference type="FunFam" id="3.40.50.300:FF:000055">
    <property type="entry name" value="GTP-binding protein TypA"/>
    <property type="match status" value="1"/>
</dbReference>
<accession>A0A1M5S9B8</accession>
<feature type="binding site" evidence="4">
    <location>
        <begin position="15"/>
        <end position="20"/>
    </location>
    <ligand>
        <name>GTP</name>
        <dbReference type="ChEBI" id="CHEBI:37565"/>
    </ligand>
</feature>
<dbReference type="HAMAP" id="MF_00849">
    <property type="entry name" value="BipA"/>
    <property type="match status" value="1"/>
</dbReference>
<evidence type="ECO:0000313" key="7">
    <source>
        <dbReference type="Proteomes" id="UP000242329"/>
    </source>
</evidence>
<dbReference type="Gene3D" id="3.30.70.240">
    <property type="match status" value="1"/>
</dbReference>
<keyword evidence="4" id="KW-0699">rRNA-binding</keyword>
<dbReference type="GO" id="GO:0000049">
    <property type="term" value="F:tRNA binding"/>
    <property type="evidence" value="ECO:0007669"/>
    <property type="project" value="UniProtKB-KW"/>
</dbReference>
<evidence type="ECO:0000313" key="6">
    <source>
        <dbReference type="EMBL" id="SHH35084.1"/>
    </source>
</evidence>
<dbReference type="Gene3D" id="3.30.70.870">
    <property type="entry name" value="Elongation Factor G (Translational Gtpase), domain 3"/>
    <property type="match status" value="1"/>
</dbReference>
<dbReference type="InterPro" id="IPR000640">
    <property type="entry name" value="EFG_V-like"/>
</dbReference>
<dbReference type="Pfam" id="PF00679">
    <property type="entry name" value="EFG_C"/>
    <property type="match status" value="1"/>
</dbReference>
<dbReference type="InterPro" id="IPR047042">
    <property type="entry name" value="BipA_II"/>
</dbReference>
<dbReference type="InterPro" id="IPR048876">
    <property type="entry name" value="BipA_C"/>
</dbReference>
<dbReference type="PROSITE" id="PS51722">
    <property type="entry name" value="G_TR_2"/>
    <property type="match status" value="1"/>
</dbReference>
<evidence type="ECO:0000256" key="3">
    <source>
        <dbReference type="ARBA" id="ARBA00048548"/>
    </source>
</evidence>
<dbReference type="RefSeq" id="WP_073093588.1">
    <property type="nucleotide sequence ID" value="NZ_FQWY01000074.1"/>
</dbReference>
<dbReference type="SUPFAM" id="SSF52540">
    <property type="entry name" value="P-loop containing nucleoside triphosphate hydrolases"/>
    <property type="match status" value="1"/>
</dbReference>